<evidence type="ECO:0000259" key="3">
    <source>
        <dbReference type="Pfam" id="PF20220"/>
    </source>
</evidence>
<dbReference type="Pfam" id="PF18413">
    <property type="entry name" value="Neuraminidase"/>
    <property type="match status" value="1"/>
</dbReference>
<evidence type="ECO:0000259" key="1">
    <source>
        <dbReference type="Pfam" id="PF18276"/>
    </source>
</evidence>
<evidence type="ECO:0000259" key="2">
    <source>
        <dbReference type="Pfam" id="PF18413"/>
    </source>
</evidence>
<dbReference type="RefSeq" id="WP_090187515.1">
    <property type="nucleotide sequence ID" value="NZ_LT629705.1"/>
</dbReference>
<protein>
    <submittedName>
        <fullName evidence="4">Uncharacterized protein</fullName>
    </submittedName>
</protein>
<dbReference type="InterPro" id="IPR041079">
    <property type="entry name" value="Neuraminidase-like"/>
</dbReference>
<feature type="domain" description="ABC toxin N-terminal" evidence="3">
    <location>
        <begin position="7"/>
        <end position="132"/>
    </location>
</feature>
<dbReference type="Pfam" id="PF20220">
    <property type="entry name" value="ABC_toxin_N"/>
    <property type="match status" value="1"/>
</dbReference>
<dbReference type="InterPro" id="IPR040840">
    <property type="entry name" value="TcA_TcB_BD"/>
</dbReference>
<evidence type="ECO:0000313" key="5">
    <source>
        <dbReference type="Proteomes" id="UP000198827"/>
    </source>
</evidence>
<name>A0A1H0SZ10_9PSED</name>
<dbReference type="Pfam" id="PF18276">
    <property type="entry name" value="TcA_TcB_BD"/>
    <property type="match status" value="1"/>
</dbReference>
<dbReference type="Proteomes" id="UP000198827">
    <property type="component" value="Chromosome I"/>
</dbReference>
<dbReference type="OrthoDB" id="9781691at2"/>
<feature type="domain" description="Neuraminidase-like" evidence="2">
    <location>
        <begin position="162"/>
        <end position="283"/>
    </location>
</feature>
<dbReference type="EMBL" id="LT629705">
    <property type="protein sequence ID" value="SDP46909.1"/>
    <property type="molecule type" value="Genomic_DNA"/>
</dbReference>
<accession>A0A1H0SZ10</accession>
<sequence>MELEINELTQRYTAAMAEAYLGQKLWEAPVTLYTLDDLYEYLMMDTQDSPELQATWLSTNVRCLQQHIQSVYSGMEPGYEEAYFEEDDLDYWYQILSHYSTWSANVILQDMAANYIEPSLRLNKTELFRKLENSLQQMRLTTDSVQEGLMEYVQALQGIFDLDVKSGYINGSDIQDADYCLIGQERTSARAYYWRTVKVELDNASERINPIAWGEWKKIDLAITDKVIDIRAVYWGGRPTIVWCEWRERAIDSNGVVQSPWKLELKASFCSLNGRWSAPLSLHQRNCEFDVSNGRLTVVSLGDGDPRDDLLAVCYTNRHSLDTAPSYHEIEIHEIRDALFREVNEDTATATLLEVTFARFRNPQSLQQKVVPQDYSKVTINIIPEKLGLLNPHLVLDVIYTREIGLGNKPYEVLRVRGRCDAVKETGRVLERLFISWKAQEGTNSFDIHIVEAGAKLLKITLTAEDEPGKPYELQRVGKEGKVTIHKFAADAFKETSDGMWVATAVAVLTPDSLEYLLGKNHEEIRAGAGLSVTGLGDAVLNEQNQVVPRIQYASINFSLKWSARQPDQNDPLDWTSKGLLDGTFSTSWLTYTRDVGRDFDFPINSPLVFTFGEESSDPETYGRNNFEVSLNEHPRLYITPSIDKTDLKGAQFLSFNNQSQALEFVRLNTLFAAVLISRAAISVRELLGWGTQHIEESHRPDGTIEENGPFDGCNGRYFWELFFHLPDLVGSRLMAEGRHREAQDWFEYIFNPLAREIGLVVNPDPTVTPAPAYWRCRPLQNDIDPSYENDSPTDPDAIGYSAPIHFRMAIFLRYVENLIREGDALYRHLDYDSMVAAKLNYRRALSLMGDESDARAASIWKPETLEELMTKIRGREPLLAFEANFKISLAQVPTGMKSTPRFCLLGSSAFRRGINPRPKALWALLKSRLTNLRKNRSIDGQPLNISLFNPTMDPKELMLAQANANSGISRNLGGQVQVVPYKWQTVYNLALQCVEFLIQQEEQLKSWLEKRDQGKLEELVHGHLVELDEYTRAIYTATIAQQEALAASLRQSESMLDARAQHYQNLLTEGISRDERNVQNTYRTAAILGAGVGVFRTLSSGLDAVPRIFGTANGGARFGAVPQAVGDVIQISADALRFEADQLNTNVQYMRREEEWAFALDQSTREVKVVREQLAAQKHAIDSARASLQQVQMANAQAREVYAFYKNRSTGLELSNWVVGQIKTLIYQINDLAVGQCLTAETCWRYEMADYSARFIRPNVWKDSCHGFTAGYSLKLDLLKMATARIKRDERRLQLVKTISLKNLVTKDEWDRFLADGKLPFNLNEKLFNQDYPGHYCRQVKRLSLTFPGLLGPYQNICAVLVQTSSATILESDIKAVEYLHSNRTSPAPDGGSLVQNVRPYQQITLSRGLHDNGGSDNVDDGRYEPFEATGAHASYVLTLPRPGEIAQQQTLKSLTDIILTLEYQARDGGGDFAILVEDTLKSPTNKNVLAGRATRARKVQP</sequence>
<feature type="domain" description="Tc toxin complex TcA C-terminal TcB-binding" evidence="1">
    <location>
        <begin position="1174"/>
        <end position="1467"/>
    </location>
</feature>
<gene>
    <name evidence="4" type="ORF">SAMN04489798_5878</name>
</gene>
<organism evidence="4 5">
    <name type="scientific">Pseudomonas arsenicoxydans</name>
    <dbReference type="NCBI Taxonomy" id="702115"/>
    <lineage>
        <taxon>Bacteria</taxon>
        <taxon>Pseudomonadati</taxon>
        <taxon>Pseudomonadota</taxon>
        <taxon>Gammaproteobacteria</taxon>
        <taxon>Pseudomonadales</taxon>
        <taxon>Pseudomonadaceae</taxon>
        <taxon>Pseudomonas</taxon>
    </lineage>
</organism>
<dbReference type="InterPro" id="IPR046839">
    <property type="entry name" value="ABC_toxin_N"/>
</dbReference>
<proteinExistence type="predicted"/>
<reference evidence="4 5" key="1">
    <citation type="submission" date="2016-10" db="EMBL/GenBank/DDBJ databases">
        <authorList>
            <person name="de Groot N.N."/>
        </authorList>
    </citation>
    <scope>NUCLEOTIDE SEQUENCE [LARGE SCALE GENOMIC DNA]</scope>
    <source>
        <strain evidence="4 5">CECT 7543</strain>
    </source>
</reference>
<evidence type="ECO:0000313" key="4">
    <source>
        <dbReference type="EMBL" id="SDP46909.1"/>
    </source>
</evidence>